<keyword evidence="1" id="KW-1133">Transmembrane helix</keyword>
<reference evidence="2" key="2">
    <citation type="journal article" date="2015" name="Data Brief">
        <title>Shoot transcriptome of the giant reed, Arundo donax.</title>
        <authorList>
            <person name="Barrero R.A."/>
            <person name="Guerrero F.D."/>
            <person name="Moolhuijzen P."/>
            <person name="Goolsby J.A."/>
            <person name="Tidwell J."/>
            <person name="Bellgard S.E."/>
            <person name="Bellgard M.I."/>
        </authorList>
    </citation>
    <scope>NUCLEOTIDE SEQUENCE</scope>
    <source>
        <tissue evidence="2">Shoot tissue taken approximately 20 cm above the soil surface</tissue>
    </source>
</reference>
<evidence type="ECO:0000256" key="1">
    <source>
        <dbReference type="SAM" id="Phobius"/>
    </source>
</evidence>
<keyword evidence="1" id="KW-0812">Transmembrane</keyword>
<feature type="transmembrane region" description="Helical" evidence="1">
    <location>
        <begin position="21"/>
        <end position="41"/>
    </location>
</feature>
<sequence length="44" mass="4965">MTIICSVVHTPMINFHLACSLSYKLLGLGHHIIVVILFSTWNKI</sequence>
<dbReference type="EMBL" id="GBRH01233333">
    <property type="protein sequence ID" value="JAD64562.1"/>
    <property type="molecule type" value="Transcribed_RNA"/>
</dbReference>
<accession>A0A0A9BZ79</accession>
<organism evidence="2">
    <name type="scientific">Arundo donax</name>
    <name type="common">Giant reed</name>
    <name type="synonym">Donax arundinaceus</name>
    <dbReference type="NCBI Taxonomy" id="35708"/>
    <lineage>
        <taxon>Eukaryota</taxon>
        <taxon>Viridiplantae</taxon>
        <taxon>Streptophyta</taxon>
        <taxon>Embryophyta</taxon>
        <taxon>Tracheophyta</taxon>
        <taxon>Spermatophyta</taxon>
        <taxon>Magnoliopsida</taxon>
        <taxon>Liliopsida</taxon>
        <taxon>Poales</taxon>
        <taxon>Poaceae</taxon>
        <taxon>PACMAD clade</taxon>
        <taxon>Arundinoideae</taxon>
        <taxon>Arundineae</taxon>
        <taxon>Arundo</taxon>
    </lineage>
</organism>
<reference evidence="2" key="1">
    <citation type="submission" date="2014-09" db="EMBL/GenBank/DDBJ databases">
        <authorList>
            <person name="Magalhaes I.L.F."/>
            <person name="Oliveira U."/>
            <person name="Santos F.R."/>
            <person name="Vidigal T.H.D.A."/>
            <person name="Brescovit A.D."/>
            <person name="Santos A.J."/>
        </authorList>
    </citation>
    <scope>NUCLEOTIDE SEQUENCE</scope>
    <source>
        <tissue evidence="2">Shoot tissue taken approximately 20 cm above the soil surface</tissue>
    </source>
</reference>
<dbReference type="AlphaFoldDB" id="A0A0A9BZ79"/>
<name>A0A0A9BZ79_ARUDO</name>
<keyword evidence="1" id="KW-0472">Membrane</keyword>
<protein>
    <submittedName>
        <fullName evidence="2">Uncharacterized protein</fullName>
    </submittedName>
</protein>
<proteinExistence type="predicted"/>
<evidence type="ECO:0000313" key="2">
    <source>
        <dbReference type="EMBL" id="JAD64562.1"/>
    </source>
</evidence>